<keyword evidence="3" id="KW-1185">Reference proteome</keyword>
<accession>A0A1R1F0M9</accession>
<dbReference type="InterPro" id="IPR002734">
    <property type="entry name" value="RibDG_C"/>
</dbReference>
<name>A0A1R1F0M9_9BACL</name>
<dbReference type="PANTHER" id="PTHR38011">
    <property type="entry name" value="DIHYDROFOLATE REDUCTASE FAMILY PROTEIN (AFU_ORTHOLOGUE AFUA_8G06820)"/>
    <property type="match status" value="1"/>
</dbReference>
<dbReference type="STRING" id="297318.BK138_02840"/>
<dbReference type="GO" id="GO:0009231">
    <property type="term" value="P:riboflavin biosynthetic process"/>
    <property type="evidence" value="ECO:0007669"/>
    <property type="project" value="InterPro"/>
</dbReference>
<dbReference type="Proteomes" id="UP000187172">
    <property type="component" value="Unassembled WGS sequence"/>
</dbReference>
<protein>
    <submittedName>
        <fullName evidence="2">Deaminase</fullName>
    </submittedName>
</protein>
<dbReference type="Pfam" id="PF01872">
    <property type="entry name" value="RibD_C"/>
    <property type="match status" value="1"/>
</dbReference>
<organism evidence="2 3">
    <name type="scientific">Paenibacillus rhizosphaerae</name>
    <dbReference type="NCBI Taxonomy" id="297318"/>
    <lineage>
        <taxon>Bacteria</taxon>
        <taxon>Bacillati</taxon>
        <taxon>Bacillota</taxon>
        <taxon>Bacilli</taxon>
        <taxon>Bacillales</taxon>
        <taxon>Paenibacillaceae</taxon>
        <taxon>Paenibacillus</taxon>
    </lineage>
</organism>
<dbReference type="GO" id="GO:0008703">
    <property type="term" value="F:5-amino-6-(5-phosphoribosylamino)uracil reductase activity"/>
    <property type="evidence" value="ECO:0007669"/>
    <property type="project" value="InterPro"/>
</dbReference>
<dbReference type="AlphaFoldDB" id="A0A1R1F0M9"/>
<dbReference type="RefSeq" id="WP_076165497.1">
    <property type="nucleotide sequence ID" value="NZ_MRTP01000001.1"/>
</dbReference>
<dbReference type="EMBL" id="MRTP01000001">
    <property type="protein sequence ID" value="OMF57552.1"/>
    <property type="molecule type" value="Genomic_DNA"/>
</dbReference>
<dbReference type="Gene3D" id="3.40.430.10">
    <property type="entry name" value="Dihydrofolate Reductase, subunit A"/>
    <property type="match status" value="1"/>
</dbReference>
<proteinExistence type="predicted"/>
<dbReference type="InterPro" id="IPR050765">
    <property type="entry name" value="Riboflavin_Biosynth_HTPR"/>
</dbReference>
<comment type="caution">
    <text evidence="2">The sequence shown here is derived from an EMBL/GenBank/DDBJ whole genome shotgun (WGS) entry which is preliminary data.</text>
</comment>
<dbReference type="InterPro" id="IPR024072">
    <property type="entry name" value="DHFR-like_dom_sf"/>
</dbReference>
<gene>
    <name evidence="2" type="ORF">BK138_02840</name>
</gene>
<evidence type="ECO:0000259" key="1">
    <source>
        <dbReference type="Pfam" id="PF01872"/>
    </source>
</evidence>
<reference evidence="2 3" key="1">
    <citation type="submission" date="2016-11" db="EMBL/GenBank/DDBJ databases">
        <title>Paenibacillus species isolates.</title>
        <authorList>
            <person name="Beno S.M."/>
        </authorList>
    </citation>
    <scope>NUCLEOTIDE SEQUENCE [LARGE SCALE GENOMIC DNA]</scope>
    <source>
        <strain evidence="2 3">FSL R5-0378</strain>
    </source>
</reference>
<evidence type="ECO:0000313" key="2">
    <source>
        <dbReference type="EMBL" id="OMF57552.1"/>
    </source>
</evidence>
<sequence>MGEIILTMQVSLDGIVSDEHLWMTLSREILEDYLDYYQTIDTIIVGRNSYASLAEYWQQAENSSDALEQAIAKKMNDIPKLVVSHADVELSWRNSELLLVKDEHSLNEELQARKKAVQRISVESGVKTWQTFIEHGLYDKLWLLVHPVVASQGEHLFAQAGQRQSLQLTQTKTYSNGVVGLQYQAANKTRQPF</sequence>
<dbReference type="PANTHER" id="PTHR38011:SF11">
    <property type="entry name" value="2,5-DIAMINO-6-RIBOSYLAMINO-4(3H)-PYRIMIDINONE 5'-PHOSPHATE REDUCTASE"/>
    <property type="match status" value="1"/>
</dbReference>
<evidence type="ECO:0000313" key="3">
    <source>
        <dbReference type="Proteomes" id="UP000187172"/>
    </source>
</evidence>
<dbReference type="SUPFAM" id="SSF53597">
    <property type="entry name" value="Dihydrofolate reductase-like"/>
    <property type="match status" value="1"/>
</dbReference>
<feature type="domain" description="Bacterial bifunctional deaminase-reductase C-terminal" evidence="1">
    <location>
        <begin position="4"/>
        <end position="179"/>
    </location>
</feature>